<keyword evidence="6" id="KW-0012">Acyltransferase</keyword>
<dbReference type="AlphaFoldDB" id="A0A194AKP4"/>
<dbReference type="OrthoDB" id="9803456at2"/>
<keyword evidence="4" id="KW-0808">Transferase</keyword>
<evidence type="ECO:0008006" key="9">
    <source>
        <dbReference type="Google" id="ProtNLM"/>
    </source>
</evidence>
<dbReference type="Pfam" id="PF03279">
    <property type="entry name" value="Lip_A_acyltrans"/>
    <property type="match status" value="1"/>
</dbReference>
<evidence type="ECO:0000256" key="1">
    <source>
        <dbReference type="ARBA" id="ARBA00004533"/>
    </source>
</evidence>
<keyword evidence="3" id="KW-0997">Cell inner membrane</keyword>
<evidence type="ECO:0000313" key="7">
    <source>
        <dbReference type="EMBL" id="GAU09279.1"/>
    </source>
</evidence>
<evidence type="ECO:0000256" key="4">
    <source>
        <dbReference type="ARBA" id="ARBA00022679"/>
    </source>
</evidence>
<proteinExistence type="predicted"/>
<keyword evidence="8" id="KW-1185">Reference proteome</keyword>
<dbReference type="STRING" id="1592317.DPF_2001"/>
<comment type="caution">
    <text evidence="7">The sequence shown here is derived from an EMBL/GenBank/DDBJ whole genome shotgun (WGS) entry which is preliminary data.</text>
</comment>
<comment type="subcellular location">
    <subcellularLocation>
        <location evidence="1">Cell inner membrane</location>
    </subcellularLocation>
</comment>
<dbReference type="Proteomes" id="UP000095200">
    <property type="component" value="Unassembled WGS sequence"/>
</dbReference>
<keyword evidence="2" id="KW-1003">Cell membrane</keyword>
<dbReference type="GO" id="GO:0009247">
    <property type="term" value="P:glycolipid biosynthetic process"/>
    <property type="evidence" value="ECO:0007669"/>
    <property type="project" value="UniProtKB-ARBA"/>
</dbReference>
<dbReference type="GO" id="GO:0016746">
    <property type="term" value="F:acyltransferase activity"/>
    <property type="evidence" value="ECO:0007669"/>
    <property type="project" value="UniProtKB-KW"/>
</dbReference>
<reference evidence="8" key="1">
    <citation type="submission" date="2016-06" db="EMBL/GenBank/DDBJ databases">
        <title>Draft genome sequence of Desulfoplanes formicivorans strain Pf12B.</title>
        <authorList>
            <person name="Watanabe M."/>
            <person name="Kojima H."/>
            <person name="Fukui M."/>
        </authorList>
    </citation>
    <scope>NUCLEOTIDE SEQUENCE [LARGE SCALE GENOMIC DNA]</scope>
    <source>
        <strain evidence="8">Pf12B</strain>
    </source>
</reference>
<sequence length="292" mass="33723">MRDLVYTVIGAVCSRMRPAGVQRLGRVLGWLFWHVLPGRRHLAVANMEKRLQISRKQARTIARTNFNHTAWAFGEIFLARQVDYHFWRDHVLVSPDDRQRFDHVFDQDRPVVAVTGHLGGWELLAGLCRLLIPARCCQVVVRLPKDKALGRLMLRLRSVGHLQILPHRNAARKVLRCLKNKGMTAFLVDHNCSREEAVFIPFLGRTAAVNMGPALLALRAKALVLPVFLFREGGMQYRLKVGEPLDTATLTGTRGENIRTIAQFYTRAVEHMVQERPEQWFWMHKRWKTRPE</sequence>
<dbReference type="PANTHER" id="PTHR30606">
    <property type="entry name" value="LIPID A BIOSYNTHESIS LAUROYL ACYLTRANSFERASE"/>
    <property type="match status" value="1"/>
</dbReference>
<dbReference type="EMBL" id="BDFE01000017">
    <property type="protein sequence ID" value="GAU09279.1"/>
    <property type="molecule type" value="Genomic_DNA"/>
</dbReference>
<dbReference type="GO" id="GO:0005886">
    <property type="term" value="C:plasma membrane"/>
    <property type="evidence" value="ECO:0007669"/>
    <property type="project" value="UniProtKB-SubCell"/>
</dbReference>
<accession>A0A194AKP4</accession>
<dbReference type="RefSeq" id="WP_069859534.1">
    <property type="nucleotide sequence ID" value="NZ_BDFE01000017.1"/>
</dbReference>
<keyword evidence="5" id="KW-0472">Membrane</keyword>
<evidence type="ECO:0000256" key="3">
    <source>
        <dbReference type="ARBA" id="ARBA00022519"/>
    </source>
</evidence>
<organism evidence="7 8">
    <name type="scientific">Desulfoplanes formicivorans</name>
    <dbReference type="NCBI Taxonomy" id="1592317"/>
    <lineage>
        <taxon>Bacteria</taxon>
        <taxon>Pseudomonadati</taxon>
        <taxon>Thermodesulfobacteriota</taxon>
        <taxon>Desulfovibrionia</taxon>
        <taxon>Desulfovibrionales</taxon>
        <taxon>Desulfoplanaceae</taxon>
        <taxon>Desulfoplanes</taxon>
    </lineage>
</organism>
<name>A0A194AKP4_9BACT</name>
<protein>
    <recommendedName>
        <fullName evidence="9">Lipid A biosynthesis acyltransferase</fullName>
    </recommendedName>
</protein>
<evidence type="ECO:0000256" key="2">
    <source>
        <dbReference type="ARBA" id="ARBA00022475"/>
    </source>
</evidence>
<evidence type="ECO:0000313" key="8">
    <source>
        <dbReference type="Proteomes" id="UP000095200"/>
    </source>
</evidence>
<dbReference type="PANTHER" id="PTHR30606:SF10">
    <property type="entry name" value="PHOSPHATIDYLINOSITOL MANNOSIDE ACYLTRANSFERASE"/>
    <property type="match status" value="1"/>
</dbReference>
<dbReference type="InterPro" id="IPR004960">
    <property type="entry name" value="LipA_acyltrans"/>
</dbReference>
<evidence type="ECO:0000256" key="6">
    <source>
        <dbReference type="ARBA" id="ARBA00023315"/>
    </source>
</evidence>
<dbReference type="CDD" id="cd07984">
    <property type="entry name" value="LPLAT_LABLAT-like"/>
    <property type="match status" value="1"/>
</dbReference>
<gene>
    <name evidence="7" type="ORF">DPF_2001</name>
</gene>
<evidence type="ECO:0000256" key="5">
    <source>
        <dbReference type="ARBA" id="ARBA00023136"/>
    </source>
</evidence>